<feature type="domain" description="POTRA" evidence="10">
    <location>
        <begin position="353"/>
        <end position="426"/>
    </location>
</feature>
<feature type="chain" id="PRO_5044905438" description="Outer membrane protein assembly factor BamA" evidence="8">
    <location>
        <begin position="32"/>
        <end position="770"/>
    </location>
</feature>
<organism evidence="11 12">
    <name type="scientific">Paracoccus acridae</name>
    <dbReference type="NCBI Taxonomy" id="1795310"/>
    <lineage>
        <taxon>Bacteria</taxon>
        <taxon>Pseudomonadati</taxon>
        <taxon>Pseudomonadota</taxon>
        <taxon>Alphaproteobacteria</taxon>
        <taxon>Rhodobacterales</taxon>
        <taxon>Paracoccaceae</taxon>
        <taxon>Paracoccus</taxon>
    </lineage>
</organism>
<keyword evidence="4 8" id="KW-0732">Signal</keyword>
<evidence type="ECO:0000256" key="9">
    <source>
        <dbReference type="NCBIfam" id="TIGR03303"/>
    </source>
</evidence>
<feature type="signal peptide" evidence="8">
    <location>
        <begin position="1"/>
        <end position="31"/>
    </location>
</feature>
<comment type="similarity">
    <text evidence="8">Belongs to the BamA family.</text>
</comment>
<dbReference type="InterPro" id="IPR000184">
    <property type="entry name" value="Bac_surfAg_D15"/>
</dbReference>
<comment type="subcellular location">
    <subcellularLocation>
        <location evidence="8">Cell outer membrane</location>
    </subcellularLocation>
    <subcellularLocation>
        <location evidence="1">Membrane</location>
    </subcellularLocation>
</comment>
<dbReference type="PROSITE" id="PS51779">
    <property type="entry name" value="POTRA"/>
    <property type="match status" value="3"/>
</dbReference>
<evidence type="ECO:0000313" key="11">
    <source>
        <dbReference type="EMBL" id="GGF59603.1"/>
    </source>
</evidence>
<evidence type="ECO:0000256" key="8">
    <source>
        <dbReference type="HAMAP-Rule" id="MF_01430"/>
    </source>
</evidence>
<dbReference type="Gene3D" id="3.10.20.310">
    <property type="entry name" value="membrane protein fhac"/>
    <property type="match status" value="5"/>
</dbReference>
<feature type="domain" description="POTRA" evidence="10">
    <location>
        <begin position="100"/>
        <end position="177"/>
    </location>
</feature>
<comment type="caution">
    <text evidence="11">The sequence shown here is derived from an EMBL/GenBank/DDBJ whole genome shotgun (WGS) entry which is preliminary data.</text>
</comment>
<evidence type="ECO:0000256" key="6">
    <source>
        <dbReference type="ARBA" id="ARBA00023136"/>
    </source>
</evidence>
<evidence type="ECO:0000256" key="1">
    <source>
        <dbReference type="ARBA" id="ARBA00004370"/>
    </source>
</evidence>
<reference evidence="12" key="1">
    <citation type="journal article" date="2019" name="Int. J. Syst. Evol. Microbiol.">
        <title>The Global Catalogue of Microorganisms (GCM) 10K type strain sequencing project: providing services to taxonomists for standard genome sequencing and annotation.</title>
        <authorList>
            <consortium name="The Broad Institute Genomics Platform"/>
            <consortium name="The Broad Institute Genome Sequencing Center for Infectious Disease"/>
            <person name="Wu L."/>
            <person name="Ma J."/>
        </authorList>
    </citation>
    <scope>NUCLEOTIDE SEQUENCE [LARGE SCALE GENOMIC DNA]</scope>
    <source>
        <strain evidence="12">CGMCC 1.15419</strain>
    </source>
</reference>
<keyword evidence="6 8" id="KW-0472">Membrane</keyword>
<evidence type="ECO:0000256" key="4">
    <source>
        <dbReference type="ARBA" id="ARBA00022729"/>
    </source>
</evidence>
<comment type="subunit">
    <text evidence="8">Part of the Bam complex.</text>
</comment>
<dbReference type="EMBL" id="BMIV01000002">
    <property type="protein sequence ID" value="GGF59603.1"/>
    <property type="molecule type" value="Genomic_DNA"/>
</dbReference>
<dbReference type="InterPro" id="IPR039910">
    <property type="entry name" value="D15-like"/>
</dbReference>
<accession>A0ABQ1VEX8</accession>
<evidence type="ECO:0000256" key="5">
    <source>
        <dbReference type="ARBA" id="ARBA00022737"/>
    </source>
</evidence>
<keyword evidence="2 8" id="KW-1134">Transmembrane beta strand</keyword>
<evidence type="ECO:0000256" key="7">
    <source>
        <dbReference type="ARBA" id="ARBA00023237"/>
    </source>
</evidence>
<dbReference type="Proteomes" id="UP000640509">
    <property type="component" value="Unassembled WGS sequence"/>
</dbReference>
<dbReference type="RefSeq" id="WP_188714236.1">
    <property type="nucleotide sequence ID" value="NZ_BMIV01000002.1"/>
</dbReference>
<sequence precursor="true">MTRKLGRGAVALVTALTIAAPAALIPAAASAYVFNDVRIEGSQRVEPATVLSYANIARGQDVSAGELNDALQRLQNSGLFETVEIVPQGNVLVIRVSEYPTINQISFEGNRRINDEQLAQVVQSQSRRVYQPSQAIQDANNIAQAYAAQGRLAARVDPRIIRRSDNRVDLVFEVREGNVTEIERIGFTGNRAFSDRRLRNVLDTKQAGILRTFIRRDTFAPERLQLDEQLLTDFYRSRGYADFRVQAVAPEIARERDAFYITFNIQEGPRYRFAQVNTVSEIPGVDAAPFAAQNRVGRGDVYNPAAIDNTIRRMETIALQQGLNFVNIEPRVTRNPQNQTLDLTFALTRGPRVFVERIDIEGNTTTLDQVIRRQFNTVEGDPFNPREIRNAAERIRALGYFSDAQVESRPGSSDEQVIVDVNVEEQPTGSLSFGASYGVASGVGLNASLQENNFLGRGQTVGLSISTADGDQSSSLTFIEPYFLGRDLRFGFNTYYNVTESLNSDYNTRSVGVRPSIEFPISQNGRLELRYRLSKETLGGVEEDSSQLLQAEEGQRTTSALGYSYLWDTRITGLDPLTSYKLRFSQDFAGLGGDTKTVTTSGLAGVESNAWREEVTLRAEFEAGAIHSYDDYSTWILDRYRGGTRIRGFEPNGIGPRDLAAENDDGLGGNYFWVVRTEAQFPIGLPEEYGISGGLFADVGSIWGLDTTSYENDAGDRINIDDSMAIRASVGASIFWTTPIGPLRFNFSKAVKKEDYDEEQNFDLTISTRF</sequence>
<keyword evidence="5 8" id="KW-0677">Repeat</keyword>
<keyword evidence="7 8" id="KW-0998">Cell outer membrane</keyword>
<evidence type="ECO:0000256" key="3">
    <source>
        <dbReference type="ARBA" id="ARBA00022692"/>
    </source>
</evidence>
<evidence type="ECO:0000256" key="2">
    <source>
        <dbReference type="ARBA" id="ARBA00022452"/>
    </source>
</evidence>
<dbReference type="InterPro" id="IPR034746">
    <property type="entry name" value="POTRA"/>
</dbReference>
<dbReference type="HAMAP" id="MF_01430">
    <property type="entry name" value="OM_assembly_BamA"/>
    <property type="match status" value="1"/>
</dbReference>
<dbReference type="Pfam" id="PF07244">
    <property type="entry name" value="POTRA"/>
    <property type="match status" value="4"/>
</dbReference>
<gene>
    <name evidence="8 11" type="primary">bamA</name>
    <name evidence="11" type="ORF">GCM10011402_09520</name>
</gene>
<evidence type="ECO:0000259" key="10">
    <source>
        <dbReference type="PROSITE" id="PS51779"/>
    </source>
</evidence>
<dbReference type="NCBIfam" id="TIGR03303">
    <property type="entry name" value="OM_YaeT"/>
    <property type="match status" value="1"/>
</dbReference>
<evidence type="ECO:0000313" key="12">
    <source>
        <dbReference type="Proteomes" id="UP000640509"/>
    </source>
</evidence>
<dbReference type="Gene3D" id="2.40.160.50">
    <property type="entry name" value="membrane protein fhac: a member of the omp85/tpsb transporter family"/>
    <property type="match status" value="1"/>
</dbReference>
<dbReference type="PANTHER" id="PTHR12815:SF23">
    <property type="entry name" value="OUTER MEMBRANE PROTEIN ASSEMBLY FACTOR BAMA"/>
    <property type="match status" value="1"/>
</dbReference>
<keyword evidence="12" id="KW-1185">Reference proteome</keyword>
<feature type="domain" description="POTRA" evidence="10">
    <location>
        <begin position="32"/>
        <end position="99"/>
    </location>
</feature>
<dbReference type="Pfam" id="PF01103">
    <property type="entry name" value="Omp85"/>
    <property type="match status" value="1"/>
</dbReference>
<dbReference type="InterPro" id="IPR023707">
    <property type="entry name" value="OM_assembly_BamA"/>
</dbReference>
<proteinExistence type="inferred from homology"/>
<dbReference type="InterPro" id="IPR010827">
    <property type="entry name" value="BamA/TamA_POTRA"/>
</dbReference>
<keyword evidence="3 8" id="KW-0812">Transmembrane</keyword>
<dbReference type="PANTHER" id="PTHR12815">
    <property type="entry name" value="SORTING AND ASSEMBLY MACHINERY SAMM50 PROTEIN FAMILY MEMBER"/>
    <property type="match status" value="1"/>
</dbReference>
<name>A0ABQ1VEX8_9RHOB</name>
<comment type="function">
    <text evidence="8">Part of the outer membrane protein assembly complex, which is involved in assembly and insertion of beta-barrel proteins into the outer membrane.</text>
</comment>
<protein>
    <recommendedName>
        <fullName evidence="8 9">Outer membrane protein assembly factor BamA</fullName>
    </recommendedName>
</protein>
<dbReference type="PIRSF" id="PIRSF006076">
    <property type="entry name" value="OM_assembly_OMP85"/>
    <property type="match status" value="1"/>
</dbReference>